<dbReference type="PANTHER" id="PTHR30164">
    <property type="entry name" value="MTFA PEPTIDASE"/>
    <property type="match status" value="1"/>
</dbReference>
<reference evidence="1 2" key="1">
    <citation type="submission" date="2023-10" db="EMBL/GenBank/DDBJ databases">
        <title>Bacteria for the degradation of biodegradable plastic PBAT(Polybutylene adipate terephthalate).</title>
        <authorList>
            <person name="Weon H.-Y."/>
            <person name="Yeon J."/>
        </authorList>
    </citation>
    <scope>NUCLEOTIDE SEQUENCE [LARGE SCALE GENOMIC DNA]</scope>
    <source>
        <strain evidence="1 2">SBD 7-3</strain>
    </source>
</reference>
<evidence type="ECO:0000313" key="2">
    <source>
        <dbReference type="Proteomes" id="UP001303946"/>
    </source>
</evidence>
<dbReference type="InterPro" id="IPR042252">
    <property type="entry name" value="MtfA_N"/>
</dbReference>
<organism evidence="1 2">
    <name type="scientific">Piscinibacter gummiphilus</name>
    <dbReference type="NCBI Taxonomy" id="946333"/>
    <lineage>
        <taxon>Bacteria</taxon>
        <taxon>Pseudomonadati</taxon>
        <taxon>Pseudomonadota</taxon>
        <taxon>Betaproteobacteria</taxon>
        <taxon>Burkholderiales</taxon>
        <taxon>Sphaerotilaceae</taxon>
        <taxon>Piscinibacter</taxon>
    </lineage>
</organism>
<dbReference type="Gene3D" id="3.40.390.10">
    <property type="entry name" value="Collagenase (Catalytic Domain)"/>
    <property type="match status" value="1"/>
</dbReference>
<gene>
    <name evidence="1" type="ORF">RXV79_14690</name>
</gene>
<dbReference type="Proteomes" id="UP001303946">
    <property type="component" value="Chromosome"/>
</dbReference>
<dbReference type="InterPro" id="IPR024079">
    <property type="entry name" value="MetalloPept_cat_dom_sf"/>
</dbReference>
<proteinExistence type="predicted"/>
<dbReference type="PANTHER" id="PTHR30164:SF2">
    <property type="entry name" value="PROTEIN MTFA"/>
    <property type="match status" value="1"/>
</dbReference>
<dbReference type="RefSeq" id="WP_316698515.1">
    <property type="nucleotide sequence ID" value="NZ_CP136336.1"/>
</dbReference>
<keyword evidence="2" id="KW-1185">Reference proteome</keyword>
<accession>A0ABZ0CNT0</accession>
<protein>
    <submittedName>
        <fullName evidence="1">Zinc-dependent peptidase</fullName>
    </submittedName>
</protein>
<sequence length="259" mass="28754">MVLAAWRRWRERRTLATRPIPDAMWRSTLARYAFLAALPPGDAQRLRDMATLFLAQKEFTGAGGLEVTDDMAVTIAAQACLPVLELGLHWYDSFVTIVLHPDEVVAAREVTDEFGIVHHYEEALVGEALGDGPMMLSWRGVTDAAHTDGPVYNVVIHEFAHVIELRSGDATGIPPLPDAASREHWRRVIEASHLRLVRRIDAGADTVLDPYGAESVSEFFAVACEGFFVAGAALREDDPYLYELLKGFFRQDPAERQAP</sequence>
<dbReference type="EMBL" id="CP136336">
    <property type="protein sequence ID" value="WOB06171.1"/>
    <property type="molecule type" value="Genomic_DNA"/>
</dbReference>
<dbReference type="Pfam" id="PF06167">
    <property type="entry name" value="Peptidase_M90"/>
    <property type="match status" value="1"/>
</dbReference>
<evidence type="ECO:0000313" key="1">
    <source>
        <dbReference type="EMBL" id="WOB06171.1"/>
    </source>
</evidence>
<dbReference type="InterPro" id="IPR010384">
    <property type="entry name" value="MtfA_fam"/>
</dbReference>
<dbReference type="Gene3D" id="1.10.472.150">
    <property type="entry name" value="Glucose-regulated metallo-peptidase M90, N-terminal domain"/>
    <property type="match status" value="1"/>
</dbReference>
<name>A0ABZ0CNT0_9BURK</name>
<dbReference type="CDD" id="cd20169">
    <property type="entry name" value="Peptidase_M90_mtfA"/>
    <property type="match status" value="1"/>
</dbReference>
<dbReference type="SUPFAM" id="SSF55486">
    <property type="entry name" value="Metalloproteases ('zincins'), catalytic domain"/>
    <property type="match status" value="1"/>
</dbReference>